<reference evidence="13" key="1">
    <citation type="submission" date="2017-06" db="EMBL/GenBank/DDBJ databases">
        <authorList>
            <person name="Varghese N."/>
            <person name="Submissions S."/>
        </authorList>
    </citation>
    <scope>NUCLEOTIDE SEQUENCE [LARGE SCALE GENOMIC DNA]</scope>
    <source>
        <strain evidence="13">DSM 26170</strain>
    </source>
</reference>
<gene>
    <name evidence="12" type="ORF">EYF88_01645</name>
    <name evidence="11" type="ORF">SAMN06265378_101294</name>
</gene>
<evidence type="ECO:0000313" key="13">
    <source>
        <dbReference type="Proteomes" id="UP000198409"/>
    </source>
</evidence>
<evidence type="ECO:0000313" key="14">
    <source>
        <dbReference type="Proteomes" id="UP000292859"/>
    </source>
</evidence>
<keyword evidence="5 7" id="KW-0560">Oxidoreductase</keyword>
<dbReference type="CDD" id="cd02135">
    <property type="entry name" value="YdjA-like"/>
    <property type="match status" value="1"/>
</dbReference>
<evidence type="ECO:0000256" key="5">
    <source>
        <dbReference type="ARBA" id="ARBA00023002"/>
    </source>
</evidence>
<feature type="binding site" evidence="8">
    <location>
        <position position="46"/>
    </location>
    <ligand>
        <name>FMN</name>
        <dbReference type="ChEBI" id="CHEBI:58210"/>
        <note>ligand shared between dimeric partners</note>
    </ligand>
</feature>
<evidence type="ECO:0000313" key="12">
    <source>
        <dbReference type="EMBL" id="TBN52934.1"/>
    </source>
</evidence>
<dbReference type="PANTHER" id="PTHR43821">
    <property type="entry name" value="NAD(P)H NITROREDUCTASE YDJA-RELATED"/>
    <property type="match status" value="1"/>
</dbReference>
<dbReference type="GO" id="GO:0016491">
    <property type="term" value="F:oxidoreductase activity"/>
    <property type="evidence" value="ECO:0007669"/>
    <property type="project" value="UniProtKB-UniRule"/>
</dbReference>
<feature type="compositionally biased region" description="Basic and acidic residues" evidence="9">
    <location>
        <begin position="173"/>
        <end position="190"/>
    </location>
</feature>
<evidence type="ECO:0000259" key="10">
    <source>
        <dbReference type="Pfam" id="PF00881"/>
    </source>
</evidence>
<dbReference type="PIRSF" id="PIRSF000232">
    <property type="entry name" value="YdjA"/>
    <property type="match status" value="1"/>
</dbReference>
<feature type="binding site" description="in other chain" evidence="8">
    <location>
        <begin position="137"/>
        <end position="139"/>
    </location>
    <ligand>
        <name>FMN</name>
        <dbReference type="ChEBI" id="CHEBI:58210"/>
        <note>ligand shared between dimeric partners</note>
    </ligand>
</feature>
<feature type="domain" description="Nitroreductase" evidence="10">
    <location>
        <begin position="13"/>
        <end position="168"/>
    </location>
</feature>
<evidence type="ECO:0000256" key="4">
    <source>
        <dbReference type="ARBA" id="ARBA00022857"/>
    </source>
</evidence>
<evidence type="ECO:0000256" key="9">
    <source>
        <dbReference type="SAM" id="MobiDB-lite"/>
    </source>
</evidence>
<comment type="cofactor">
    <cofactor evidence="8">
        <name>FMN</name>
        <dbReference type="ChEBI" id="CHEBI:58210"/>
    </cofactor>
    <text evidence="8">Binds 1 FMN per subunit.</text>
</comment>
<feature type="binding site" description="in other chain" evidence="8">
    <location>
        <begin position="15"/>
        <end position="17"/>
    </location>
    <ligand>
        <name>FMN</name>
        <dbReference type="ChEBI" id="CHEBI:58210"/>
        <note>ligand shared between dimeric partners</note>
    </ligand>
</feature>
<feature type="binding site" evidence="8">
    <location>
        <position position="42"/>
    </location>
    <ligand>
        <name>FMN</name>
        <dbReference type="ChEBI" id="CHEBI:58210"/>
        <note>ligand shared between dimeric partners</note>
    </ligand>
</feature>
<keyword evidence="4 7" id="KW-0521">NADP</keyword>
<evidence type="ECO:0000256" key="7">
    <source>
        <dbReference type="PIRNR" id="PIRNR000232"/>
    </source>
</evidence>
<dbReference type="Pfam" id="PF00881">
    <property type="entry name" value="Nitroreductase"/>
    <property type="match status" value="1"/>
</dbReference>
<keyword evidence="3 7" id="KW-0288">FMN</keyword>
<dbReference type="Proteomes" id="UP000198409">
    <property type="component" value="Unassembled WGS sequence"/>
</dbReference>
<dbReference type="Gene3D" id="3.40.109.10">
    <property type="entry name" value="NADH Oxidase"/>
    <property type="match status" value="1"/>
</dbReference>
<evidence type="ECO:0000256" key="8">
    <source>
        <dbReference type="PIRSR" id="PIRSR000232-1"/>
    </source>
</evidence>
<evidence type="ECO:0000256" key="6">
    <source>
        <dbReference type="ARBA" id="ARBA00023027"/>
    </source>
</evidence>
<dbReference type="AlphaFoldDB" id="A0A238UQ94"/>
<feature type="region of interest" description="Disordered" evidence="9">
    <location>
        <begin position="168"/>
        <end position="190"/>
    </location>
</feature>
<evidence type="ECO:0000256" key="1">
    <source>
        <dbReference type="ARBA" id="ARBA00007118"/>
    </source>
</evidence>
<sequence length="190" mass="20515">MTYRNDAALDFLAARRSHPPKMLRQPAPDRAEILRLLTLAARTPDHGKLEPWRFVVLERAALDRLAPVLRDQVLASGQDQAVADKAASAFDSPVIVAVVSAPVASDKVPGWEQFLSAGAVCLGLVNAALASGWGAAWLTGPAVLDETFGRNHLGLSEHERIVGLVHLGSRGETPPERPRPDIAAKTRWLE</sequence>
<evidence type="ECO:0000256" key="2">
    <source>
        <dbReference type="ARBA" id="ARBA00022630"/>
    </source>
</evidence>
<dbReference type="EC" id="1.-.-.-" evidence="7"/>
<dbReference type="InterPro" id="IPR000415">
    <property type="entry name" value="Nitroreductase-like"/>
</dbReference>
<dbReference type="Proteomes" id="UP000292859">
    <property type="component" value="Unassembled WGS sequence"/>
</dbReference>
<name>A0A238UQ94_9RHOB</name>
<keyword evidence="6 7" id="KW-0520">NAD</keyword>
<accession>A0A238UQ94</accession>
<dbReference type="InterPro" id="IPR029479">
    <property type="entry name" value="Nitroreductase"/>
</dbReference>
<organism evidence="11 13">
    <name type="scientific">Paracoccus sediminis</name>
    <dbReference type="NCBI Taxonomy" id="1214787"/>
    <lineage>
        <taxon>Bacteria</taxon>
        <taxon>Pseudomonadati</taxon>
        <taxon>Pseudomonadota</taxon>
        <taxon>Alphaproteobacteria</taxon>
        <taxon>Rhodobacterales</taxon>
        <taxon>Paracoccaceae</taxon>
        <taxon>Paracoccus</taxon>
    </lineage>
</organism>
<dbReference type="SUPFAM" id="SSF55469">
    <property type="entry name" value="FMN-dependent nitroreductase-like"/>
    <property type="match status" value="1"/>
</dbReference>
<dbReference type="RefSeq" id="WP_089386395.1">
    <property type="nucleotide sequence ID" value="NZ_FZNM01000001.1"/>
</dbReference>
<dbReference type="PANTHER" id="PTHR43821:SF1">
    <property type="entry name" value="NAD(P)H NITROREDUCTASE YDJA-RELATED"/>
    <property type="match status" value="1"/>
</dbReference>
<dbReference type="EMBL" id="SIRL01000001">
    <property type="protein sequence ID" value="TBN52934.1"/>
    <property type="molecule type" value="Genomic_DNA"/>
</dbReference>
<evidence type="ECO:0000256" key="3">
    <source>
        <dbReference type="ARBA" id="ARBA00022643"/>
    </source>
</evidence>
<comment type="similarity">
    <text evidence="1 7">Belongs to the nitroreductase family.</text>
</comment>
<reference evidence="12 14" key="3">
    <citation type="submission" date="2019-02" db="EMBL/GenBank/DDBJ databases">
        <authorList>
            <person name="Zhang G."/>
        </authorList>
    </citation>
    <scope>NUCLEOTIDE SEQUENCE [LARGE SCALE GENOMIC DNA]</scope>
    <source>
        <strain evidence="12 14">CMB17</strain>
    </source>
</reference>
<reference evidence="11" key="2">
    <citation type="submission" date="2017-06" db="EMBL/GenBank/DDBJ databases">
        <authorList>
            <person name="Kim H.J."/>
            <person name="Triplett B.A."/>
        </authorList>
    </citation>
    <scope>NUCLEOTIDE SEQUENCE [LARGE SCALE GENOMIC DNA]</scope>
    <source>
        <strain evidence="11">DSM 26170</strain>
    </source>
</reference>
<evidence type="ECO:0000313" key="11">
    <source>
        <dbReference type="EMBL" id="SNR24300.1"/>
    </source>
</evidence>
<proteinExistence type="inferred from homology"/>
<dbReference type="EMBL" id="FZNM01000001">
    <property type="protein sequence ID" value="SNR24300.1"/>
    <property type="molecule type" value="Genomic_DNA"/>
</dbReference>
<dbReference type="InterPro" id="IPR052530">
    <property type="entry name" value="NAD(P)H_nitroreductase"/>
</dbReference>
<protein>
    <recommendedName>
        <fullName evidence="7">Putative NAD(P)H nitroreductase</fullName>
        <ecNumber evidence="7">1.-.-.-</ecNumber>
    </recommendedName>
</protein>
<dbReference type="OrthoDB" id="9804207at2"/>
<dbReference type="InterPro" id="IPR026021">
    <property type="entry name" value="YdjA-like"/>
</dbReference>
<keyword evidence="2 7" id="KW-0285">Flavoprotein</keyword>
<keyword evidence="14" id="KW-1185">Reference proteome</keyword>